<evidence type="ECO:0000313" key="2">
    <source>
        <dbReference type="EMBL" id="GAF93512.1"/>
    </source>
</evidence>
<accession>X0TZE4</accession>
<reference evidence="2" key="1">
    <citation type="journal article" date="2014" name="Front. Microbiol.">
        <title>High frequency of phylogenetically diverse reductive dehalogenase-homologous genes in deep subseafloor sedimentary metagenomes.</title>
        <authorList>
            <person name="Kawai M."/>
            <person name="Futagami T."/>
            <person name="Toyoda A."/>
            <person name="Takaki Y."/>
            <person name="Nishi S."/>
            <person name="Hori S."/>
            <person name="Arai W."/>
            <person name="Tsubouchi T."/>
            <person name="Morono Y."/>
            <person name="Uchiyama I."/>
            <person name="Ito T."/>
            <person name="Fujiyama A."/>
            <person name="Inagaki F."/>
            <person name="Takami H."/>
        </authorList>
    </citation>
    <scope>NUCLEOTIDE SEQUENCE</scope>
    <source>
        <strain evidence="2">Expedition CK06-06</strain>
    </source>
</reference>
<comment type="caution">
    <text evidence="2">The sequence shown here is derived from an EMBL/GenBank/DDBJ whole genome shotgun (WGS) entry which is preliminary data.</text>
</comment>
<dbReference type="EMBL" id="BARS01017036">
    <property type="protein sequence ID" value="GAF93512.1"/>
    <property type="molecule type" value="Genomic_DNA"/>
</dbReference>
<gene>
    <name evidence="2" type="ORF">S01H1_27926</name>
</gene>
<keyword evidence="1" id="KW-0472">Membrane</keyword>
<feature type="transmembrane region" description="Helical" evidence="1">
    <location>
        <begin position="7"/>
        <end position="26"/>
    </location>
</feature>
<protein>
    <submittedName>
        <fullName evidence="2">Uncharacterized protein</fullName>
    </submittedName>
</protein>
<keyword evidence="1" id="KW-0812">Transmembrane</keyword>
<proteinExistence type="predicted"/>
<evidence type="ECO:0000256" key="1">
    <source>
        <dbReference type="SAM" id="Phobius"/>
    </source>
</evidence>
<keyword evidence="1" id="KW-1133">Transmembrane helix</keyword>
<feature type="non-terminal residue" evidence="2">
    <location>
        <position position="39"/>
    </location>
</feature>
<dbReference type="AlphaFoldDB" id="X0TZE4"/>
<sequence>MRKLWKSLLILTLCILSSITLIYYFVNKIAFSLTRDELR</sequence>
<organism evidence="2">
    <name type="scientific">marine sediment metagenome</name>
    <dbReference type="NCBI Taxonomy" id="412755"/>
    <lineage>
        <taxon>unclassified sequences</taxon>
        <taxon>metagenomes</taxon>
        <taxon>ecological metagenomes</taxon>
    </lineage>
</organism>
<name>X0TZE4_9ZZZZ</name>